<organism evidence="3 4">
    <name type="scientific">Linnemannia elongata AG-77</name>
    <dbReference type="NCBI Taxonomy" id="1314771"/>
    <lineage>
        <taxon>Eukaryota</taxon>
        <taxon>Fungi</taxon>
        <taxon>Fungi incertae sedis</taxon>
        <taxon>Mucoromycota</taxon>
        <taxon>Mortierellomycotina</taxon>
        <taxon>Mortierellomycetes</taxon>
        <taxon>Mortierellales</taxon>
        <taxon>Mortierellaceae</taxon>
        <taxon>Linnemannia</taxon>
    </lineage>
</organism>
<feature type="domain" description="Pyridoxamine 5'-phosphate oxidase N-terminal" evidence="2">
    <location>
        <begin position="11"/>
        <end position="139"/>
    </location>
</feature>
<dbReference type="Gene3D" id="2.30.110.10">
    <property type="entry name" value="Electron Transport, Fmn-binding Protein, Chain A"/>
    <property type="match status" value="1"/>
</dbReference>
<keyword evidence="1" id="KW-0812">Transmembrane</keyword>
<dbReference type="EMBL" id="KV442067">
    <property type="protein sequence ID" value="OAQ26406.1"/>
    <property type="molecule type" value="Genomic_DNA"/>
</dbReference>
<sequence>MGQFYDEMSADQQDWIHKQKMFIVASAPLSATGTINASPKGYDCFRIIDANKACYLEMTGSGIETQSHVEENGRLTIMFMAFEGAPKILRLFGRGHVCRVDTPEYQRLYDAHYRGTSPDFEAIEGKRSIIVITVEKVGISCGFGVPYYEYKENRPTLLNYWGKKTEDQVADYWVKKNTQSVDGLPGMKHERMDEVGGCEYQKDVPPPVMANKRSVKGGSSPLGWIAELSQTQLLTIGAVAAAAFGAGVAASSTLLRK</sequence>
<evidence type="ECO:0000313" key="4">
    <source>
        <dbReference type="Proteomes" id="UP000078512"/>
    </source>
</evidence>
<keyword evidence="4" id="KW-1185">Reference proteome</keyword>
<dbReference type="AlphaFoldDB" id="A0A197JPJ6"/>
<evidence type="ECO:0000259" key="2">
    <source>
        <dbReference type="Pfam" id="PF01243"/>
    </source>
</evidence>
<keyword evidence="1" id="KW-0472">Membrane</keyword>
<dbReference type="SUPFAM" id="SSF50475">
    <property type="entry name" value="FMN-binding split barrel"/>
    <property type="match status" value="1"/>
</dbReference>
<dbReference type="InterPro" id="IPR012349">
    <property type="entry name" value="Split_barrel_FMN-bd"/>
</dbReference>
<protein>
    <recommendedName>
        <fullName evidence="2">Pyridoxamine 5'-phosphate oxidase N-terminal domain-containing protein</fullName>
    </recommendedName>
</protein>
<dbReference type="PANTHER" id="PTHR39336">
    <property type="entry name" value="PYRIDOXAMINE PHOSPHATE OXIDASE FAMILY PROTEIN (AFU_ORTHOLOGUE AFUA_6G11440)"/>
    <property type="match status" value="1"/>
</dbReference>
<dbReference type="OrthoDB" id="539398at2759"/>
<reference evidence="3 4" key="1">
    <citation type="submission" date="2016-05" db="EMBL/GenBank/DDBJ databases">
        <title>Genome sequencing reveals origins of a unique bacterial endosymbiosis in the earliest lineages of terrestrial Fungi.</title>
        <authorList>
            <consortium name="DOE Joint Genome Institute"/>
            <person name="Uehling J."/>
            <person name="Gryganskyi A."/>
            <person name="Hameed K."/>
            <person name="Tschaplinski T."/>
            <person name="Misztal P."/>
            <person name="Wu S."/>
            <person name="Desiro A."/>
            <person name="Vande Pol N."/>
            <person name="Du Z.-Y."/>
            <person name="Zienkiewicz A."/>
            <person name="Zienkiewicz K."/>
            <person name="Morin E."/>
            <person name="Tisserant E."/>
            <person name="Splivallo R."/>
            <person name="Hainaut M."/>
            <person name="Henrissat B."/>
            <person name="Ohm R."/>
            <person name="Kuo A."/>
            <person name="Yan J."/>
            <person name="Lipzen A."/>
            <person name="Nolan M."/>
            <person name="Labutti K."/>
            <person name="Barry K."/>
            <person name="Goldstein A."/>
            <person name="Labbe J."/>
            <person name="Schadt C."/>
            <person name="Tuskan G."/>
            <person name="Grigoriev I."/>
            <person name="Martin F."/>
            <person name="Vilgalys R."/>
            <person name="Bonito G."/>
        </authorList>
    </citation>
    <scope>NUCLEOTIDE SEQUENCE [LARGE SCALE GENOMIC DNA]</scope>
    <source>
        <strain evidence="3 4">AG-77</strain>
    </source>
</reference>
<name>A0A197JPJ6_9FUNG</name>
<feature type="transmembrane region" description="Helical" evidence="1">
    <location>
        <begin position="233"/>
        <end position="255"/>
    </location>
</feature>
<proteinExistence type="predicted"/>
<dbReference type="PANTHER" id="PTHR39336:SF1">
    <property type="entry name" value="PYRIDOXAMINE PHOSPHATE OXIDASE FAMILY PROTEIN (AFU_ORTHOLOGUE AFUA_6G11440)"/>
    <property type="match status" value="1"/>
</dbReference>
<evidence type="ECO:0000313" key="3">
    <source>
        <dbReference type="EMBL" id="OAQ26406.1"/>
    </source>
</evidence>
<evidence type="ECO:0000256" key="1">
    <source>
        <dbReference type="SAM" id="Phobius"/>
    </source>
</evidence>
<keyword evidence="1" id="KW-1133">Transmembrane helix</keyword>
<dbReference type="Pfam" id="PF01243">
    <property type="entry name" value="PNPOx_N"/>
    <property type="match status" value="1"/>
</dbReference>
<dbReference type="STRING" id="1314771.A0A197JPJ6"/>
<accession>A0A197JPJ6</accession>
<dbReference type="InterPro" id="IPR011576">
    <property type="entry name" value="Pyridox_Oxase_N"/>
</dbReference>
<dbReference type="Proteomes" id="UP000078512">
    <property type="component" value="Unassembled WGS sequence"/>
</dbReference>
<gene>
    <name evidence="3" type="ORF">K457DRAFT_22070</name>
</gene>